<keyword evidence="2" id="KW-1185">Reference proteome</keyword>
<dbReference type="SUPFAM" id="SSF50156">
    <property type="entry name" value="PDZ domain-like"/>
    <property type="match status" value="1"/>
</dbReference>
<protein>
    <recommendedName>
        <fullName evidence="3">PDZ domain-containing protein</fullName>
    </recommendedName>
</protein>
<organism evidence="1 2">
    <name type="scientific">Ridgeia piscesae</name>
    <name type="common">Tubeworm</name>
    <dbReference type="NCBI Taxonomy" id="27915"/>
    <lineage>
        <taxon>Eukaryota</taxon>
        <taxon>Metazoa</taxon>
        <taxon>Spiralia</taxon>
        <taxon>Lophotrochozoa</taxon>
        <taxon>Annelida</taxon>
        <taxon>Polychaeta</taxon>
        <taxon>Sedentaria</taxon>
        <taxon>Canalipalpata</taxon>
        <taxon>Sabellida</taxon>
        <taxon>Siboglinidae</taxon>
        <taxon>Ridgeia</taxon>
    </lineage>
</organism>
<proteinExistence type="predicted"/>
<dbReference type="EMBL" id="JAODUO010000323">
    <property type="protein sequence ID" value="KAK2183108.1"/>
    <property type="molecule type" value="Genomic_DNA"/>
</dbReference>
<dbReference type="InterPro" id="IPR036034">
    <property type="entry name" value="PDZ_sf"/>
</dbReference>
<gene>
    <name evidence="1" type="ORF">NP493_323g03001</name>
</gene>
<evidence type="ECO:0000313" key="2">
    <source>
        <dbReference type="Proteomes" id="UP001209878"/>
    </source>
</evidence>
<comment type="caution">
    <text evidence="1">The sequence shown here is derived from an EMBL/GenBank/DDBJ whole genome shotgun (WGS) entry which is preliminary data.</text>
</comment>
<evidence type="ECO:0008006" key="3">
    <source>
        <dbReference type="Google" id="ProtNLM"/>
    </source>
</evidence>
<evidence type="ECO:0000313" key="1">
    <source>
        <dbReference type="EMBL" id="KAK2183108.1"/>
    </source>
</evidence>
<sequence>MHVTTTESADGRRQHMVVEVMPGGMAEQVGLNGGETLHRLNGMLVSRWSNEILQQQFRVIIPAAFQLTFIKPIQSKNGDPAMRMTKVSAAVYEDDSFVQIQVFSSTDRVSLDETEPGVCVDCSSRDSQLCFLEHRSTQTAVTMHSSRVTMDSPQTDDSRFNLTQVVFDVVDQPGQHCCVFVNETSDQDVVNCIVVTDRNHIAVTTTTSPETDIVTSTDPRFFLIHAVDELVCFESTELLDHYLAVRDKDVLVKFVANVEERNMDPEVLFRVGYRETNQSN</sequence>
<reference evidence="1" key="1">
    <citation type="journal article" date="2023" name="Mol. Biol. Evol.">
        <title>Third-Generation Sequencing Reveals the Adaptive Role of the Epigenome in Three Deep-Sea Polychaetes.</title>
        <authorList>
            <person name="Perez M."/>
            <person name="Aroh O."/>
            <person name="Sun Y."/>
            <person name="Lan Y."/>
            <person name="Juniper S.K."/>
            <person name="Young C.R."/>
            <person name="Angers B."/>
            <person name="Qian P.Y."/>
        </authorList>
    </citation>
    <scope>NUCLEOTIDE SEQUENCE</scope>
    <source>
        <strain evidence="1">R07B-5</strain>
    </source>
</reference>
<dbReference type="Proteomes" id="UP001209878">
    <property type="component" value="Unassembled WGS sequence"/>
</dbReference>
<accession>A0AAD9L4A9</accession>
<name>A0AAD9L4A9_RIDPI</name>
<dbReference type="AlphaFoldDB" id="A0AAD9L4A9"/>